<evidence type="ECO:0000259" key="4">
    <source>
        <dbReference type="PROSITE" id="PS50106"/>
    </source>
</evidence>
<reference evidence="5" key="1">
    <citation type="thesis" date="2020" institute="ProQuest LLC" country="789 East Eisenhower Parkway, Ann Arbor, MI, USA">
        <title>Comparative Genomics and Chromosome Evolution.</title>
        <authorList>
            <person name="Mudd A.B."/>
        </authorList>
    </citation>
    <scope>NUCLEOTIDE SEQUENCE</scope>
    <source>
        <strain evidence="5">HN-11 Male</strain>
        <tissue evidence="5">Kidney and liver</tissue>
    </source>
</reference>
<dbReference type="OrthoDB" id="10009200at2759"/>
<dbReference type="GO" id="GO:0043495">
    <property type="term" value="F:protein-membrane adaptor activity"/>
    <property type="evidence" value="ECO:0007669"/>
    <property type="project" value="TreeGrafter"/>
</dbReference>
<dbReference type="GO" id="GO:0016324">
    <property type="term" value="C:apical plasma membrane"/>
    <property type="evidence" value="ECO:0007669"/>
    <property type="project" value="TreeGrafter"/>
</dbReference>
<feature type="compositionally biased region" description="Polar residues" evidence="3">
    <location>
        <begin position="348"/>
        <end position="357"/>
    </location>
</feature>
<organism evidence="5 6">
    <name type="scientific">Eleutherodactylus coqui</name>
    <name type="common">Puerto Rican coqui</name>
    <dbReference type="NCBI Taxonomy" id="57060"/>
    <lineage>
        <taxon>Eukaryota</taxon>
        <taxon>Metazoa</taxon>
        <taxon>Chordata</taxon>
        <taxon>Craniata</taxon>
        <taxon>Vertebrata</taxon>
        <taxon>Euteleostomi</taxon>
        <taxon>Amphibia</taxon>
        <taxon>Batrachia</taxon>
        <taxon>Anura</taxon>
        <taxon>Neobatrachia</taxon>
        <taxon>Hyloidea</taxon>
        <taxon>Eleutherodactylidae</taxon>
        <taxon>Eleutherodactylinae</taxon>
        <taxon>Eleutherodactylus</taxon>
        <taxon>Eleutherodactylus</taxon>
    </lineage>
</organism>
<evidence type="ECO:0000256" key="3">
    <source>
        <dbReference type="SAM" id="MobiDB-lite"/>
    </source>
</evidence>
<dbReference type="InterPro" id="IPR001478">
    <property type="entry name" value="PDZ"/>
</dbReference>
<gene>
    <name evidence="5" type="ORF">GDO78_014734</name>
</gene>
<comment type="caution">
    <text evidence="5">The sequence shown here is derived from an EMBL/GenBank/DDBJ whole genome shotgun (WGS) entry which is preliminary data.</text>
</comment>
<dbReference type="PANTHER" id="PTHR14191">
    <property type="entry name" value="PDZ DOMAIN CONTAINING PROTEIN"/>
    <property type="match status" value="1"/>
</dbReference>
<dbReference type="PANTHER" id="PTHR14191:SF6">
    <property type="entry name" value="NA(+)_H(+) EXCHANGE REGULATORY COFACTOR NHE-RF3-RELATED"/>
    <property type="match status" value="1"/>
</dbReference>
<keyword evidence="6" id="KW-1185">Reference proteome</keyword>
<evidence type="ECO:0000256" key="1">
    <source>
        <dbReference type="ARBA" id="ARBA00022737"/>
    </source>
</evidence>
<feature type="compositionally biased region" description="Polar residues" evidence="3">
    <location>
        <begin position="498"/>
        <end position="509"/>
    </location>
</feature>
<feature type="domain" description="PDZ" evidence="4">
    <location>
        <begin position="393"/>
        <end position="473"/>
    </location>
</feature>
<dbReference type="Gene3D" id="2.30.42.10">
    <property type="match status" value="4"/>
</dbReference>
<dbReference type="Proteomes" id="UP000770717">
    <property type="component" value="Unassembled WGS sequence"/>
</dbReference>
<dbReference type="Pfam" id="PF00595">
    <property type="entry name" value="PDZ"/>
    <property type="match status" value="4"/>
</dbReference>
<keyword evidence="1" id="KW-0677">Repeat</keyword>
<name>A0A8J6EM52_ELECQ</name>
<feature type="domain" description="PDZ" evidence="4">
    <location>
        <begin position="9"/>
        <end position="90"/>
    </location>
</feature>
<evidence type="ECO:0000313" key="5">
    <source>
        <dbReference type="EMBL" id="KAG9471435.1"/>
    </source>
</evidence>
<dbReference type="SUPFAM" id="SSF50156">
    <property type="entry name" value="PDZ domain-like"/>
    <property type="match status" value="4"/>
</dbReference>
<proteinExistence type="inferred from homology"/>
<dbReference type="CDD" id="cd06768">
    <property type="entry name" value="PDZ_NHERF-like"/>
    <property type="match status" value="4"/>
</dbReference>
<accession>A0A8J6EM52</accession>
<comment type="similarity">
    <text evidence="2">Belongs to the NHER family.</text>
</comment>
<dbReference type="SMART" id="SM00228">
    <property type="entry name" value="PDZ"/>
    <property type="match status" value="4"/>
</dbReference>
<feature type="domain" description="PDZ" evidence="4">
    <location>
        <begin position="228"/>
        <end position="308"/>
    </location>
</feature>
<feature type="region of interest" description="Disordered" evidence="3">
    <location>
        <begin position="489"/>
        <end position="522"/>
    </location>
</feature>
<dbReference type="GO" id="GO:0005102">
    <property type="term" value="F:signaling receptor binding"/>
    <property type="evidence" value="ECO:0007669"/>
    <property type="project" value="TreeGrafter"/>
</dbReference>
<dbReference type="GO" id="GO:0072659">
    <property type="term" value="P:protein localization to plasma membrane"/>
    <property type="evidence" value="ECO:0007669"/>
    <property type="project" value="TreeGrafter"/>
</dbReference>
<feature type="region of interest" description="Disordered" evidence="3">
    <location>
        <begin position="331"/>
        <end position="392"/>
    </location>
</feature>
<protein>
    <recommendedName>
        <fullName evidence="4">PDZ domain-containing protein</fullName>
    </recommendedName>
</protein>
<dbReference type="AlphaFoldDB" id="A0A8J6EM52"/>
<sequence>MAMNAKPRDCHLTKQDGKGYGFFLRIEKDELGHLIRSVESGSSADKAGLKDGDRVLKVNGEFVDDVEHPKVVQMIQASGMAVTLTVLDEASYLHSKKPQVETSGNKTPSEEAKSSKPRLCYLVKDKDSFGFSLRTFKGTKGFYLDTLTAAGAAAKAGVKEGDRIIEINGQNIEHYKYDGLVKLVKESGDSVMFLLVDKETDKYFQQQMKKITVDEAMPPLLLPNPPRIVDLHKGADGYGFYLRQEKNNKGHFIVEIEQNSPAYEVGLKDYDRIVAVNGESVENFQHEQVVEAVCKGGNKTTLLLSNKVTDEIYAKAGISPFAYLKTSMAPTPIKTETPKPTEITTTKQSTAPTQPVDTTPKPTEPPPAKPSSAPAPNQPAVTSSPDPKHKPKLCRLTKGSSGFGFNLNAIKDVPGQYIKQVIKGGPADVGGIKDDDFLVEVNGVNVEKETYEDVVMMIKAAGENVTLLVVSQDGYEHFKAQKIPITSSMADPLPEANSLPSSSSNQKTPPSKARSAPEPVEM</sequence>
<dbReference type="PROSITE" id="PS50106">
    <property type="entry name" value="PDZ"/>
    <property type="match status" value="4"/>
</dbReference>
<dbReference type="EMBL" id="WNTK01000143">
    <property type="protein sequence ID" value="KAG9471435.1"/>
    <property type="molecule type" value="Genomic_DNA"/>
</dbReference>
<evidence type="ECO:0000256" key="2">
    <source>
        <dbReference type="ARBA" id="ARBA00038110"/>
    </source>
</evidence>
<dbReference type="InterPro" id="IPR051067">
    <property type="entry name" value="NHER"/>
</dbReference>
<feature type="domain" description="PDZ" evidence="4">
    <location>
        <begin position="119"/>
        <end position="199"/>
    </location>
</feature>
<evidence type="ECO:0000313" key="6">
    <source>
        <dbReference type="Proteomes" id="UP000770717"/>
    </source>
</evidence>
<feature type="compositionally biased region" description="Low complexity" evidence="3">
    <location>
        <begin position="331"/>
        <end position="347"/>
    </location>
</feature>
<dbReference type="InterPro" id="IPR036034">
    <property type="entry name" value="PDZ_sf"/>
</dbReference>
<feature type="non-terminal residue" evidence="5">
    <location>
        <position position="522"/>
    </location>
</feature>